<evidence type="ECO:0000313" key="1">
    <source>
        <dbReference type="EMBL" id="MBE8717274.1"/>
    </source>
</evidence>
<reference evidence="1" key="1">
    <citation type="submission" date="2018-07" db="EMBL/GenBank/DDBJ databases">
        <title>Genome assembly of strain Ka43.</title>
        <authorList>
            <person name="Kukolya J."/>
            <person name="Nagy I."/>
            <person name="Horvath B."/>
            <person name="Toth A."/>
        </authorList>
    </citation>
    <scope>NUCLEOTIDE SEQUENCE</scope>
    <source>
        <strain evidence="1">KB43</strain>
    </source>
</reference>
<keyword evidence="2" id="KW-1185">Reference proteome</keyword>
<name>A0A928V727_9GAMM</name>
<proteinExistence type="predicted"/>
<protein>
    <submittedName>
        <fullName evidence="1">Uncharacterized protein</fullName>
    </submittedName>
</protein>
<accession>A0A928V727</accession>
<dbReference type="AlphaFoldDB" id="A0A928V727"/>
<sequence length="59" mass="6469">MEFSGFLSGQQHNSMPLTLYQGFDVDLIMGNRSLANIFISCSMNFSEMTSSIKTGALIS</sequence>
<dbReference type="Proteomes" id="UP000652567">
    <property type="component" value="Unassembled WGS sequence"/>
</dbReference>
<gene>
    <name evidence="1" type="ORF">C4F51_08750</name>
</gene>
<evidence type="ECO:0000313" key="2">
    <source>
        <dbReference type="Proteomes" id="UP000652567"/>
    </source>
</evidence>
<organism evidence="1 2">
    <name type="scientific">Cellvibrio polysaccharolyticus</name>
    <dbReference type="NCBI Taxonomy" id="2082724"/>
    <lineage>
        <taxon>Bacteria</taxon>
        <taxon>Pseudomonadati</taxon>
        <taxon>Pseudomonadota</taxon>
        <taxon>Gammaproteobacteria</taxon>
        <taxon>Cellvibrionales</taxon>
        <taxon>Cellvibrionaceae</taxon>
        <taxon>Cellvibrio</taxon>
    </lineage>
</organism>
<comment type="caution">
    <text evidence="1">The sequence shown here is derived from an EMBL/GenBank/DDBJ whole genome shotgun (WGS) entry which is preliminary data.</text>
</comment>
<dbReference type="EMBL" id="PRDL01000001">
    <property type="protein sequence ID" value="MBE8717274.1"/>
    <property type="molecule type" value="Genomic_DNA"/>
</dbReference>